<feature type="transmembrane region" description="Helical" evidence="6">
    <location>
        <begin position="67"/>
        <end position="88"/>
    </location>
</feature>
<keyword evidence="5 6" id="KW-0472">Membrane</keyword>
<organism evidence="7 9">
    <name type="scientific">Campylobacter hyointestinalis subsp. hyointestinalis</name>
    <dbReference type="NCBI Taxonomy" id="91352"/>
    <lineage>
        <taxon>Bacteria</taxon>
        <taxon>Pseudomonadati</taxon>
        <taxon>Campylobacterota</taxon>
        <taxon>Epsilonproteobacteria</taxon>
        <taxon>Campylobacterales</taxon>
        <taxon>Campylobacteraceae</taxon>
        <taxon>Campylobacter</taxon>
    </lineage>
</organism>
<dbReference type="PANTHER" id="PTHR30086">
    <property type="entry name" value="ARGININE EXPORTER PROTEIN ARGO"/>
    <property type="match status" value="1"/>
</dbReference>
<accession>A0A0S4RN23</accession>
<protein>
    <submittedName>
        <fullName evidence="7">LysE family translocator protein</fullName>
    </submittedName>
</protein>
<dbReference type="GO" id="GO:0042970">
    <property type="term" value="F:homoserine transmembrane transporter activity"/>
    <property type="evidence" value="ECO:0007669"/>
    <property type="project" value="TreeGrafter"/>
</dbReference>
<accession>A0A9W5ARC6</accession>
<evidence type="ECO:0000313" key="7">
    <source>
        <dbReference type="EMBL" id="CUU68323.1"/>
    </source>
</evidence>
<evidence type="ECO:0000256" key="5">
    <source>
        <dbReference type="ARBA" id="ARBA00023136"/>
    </source>
</evidence>
<evidence type="ECO:0000256" key="1">
    <source>
        <dbReference type="ARBA" id="ARBA00004651"/>
    </source>
</evidence>
<feature type="transmembrane region" description="Helical" evidence="6">
    <location>
        <begin position="180"/>
        <end position="198"/>
    </location>
</feature>
<dbReference type="InterPro" id="IPR001123">
    <property type="entry name" value="LeuE-type"/>
</dbReference>
<feature type="transmembrane region" description="Helical" evidence="6">
    <location>
        <begin position="143"/>
        <end position="168"/>
    </location>
</feature>
<dbReference type="EMBL" id="FAVB01000001">
    <property type="protein sequence ID" value="CUU68323.1"/>
    <property type="molecule type" value="Genomic_DNA"/>
</dbReference>
<feature type="transmembrane region" description="Helical" evidence="6">
    <location>
        <begin position="109"/>
        <end position="131"/>
    </location>
</feature>
<dbReference type="Pfam" id="PF01810">
    <property type="entry name" value="LysE"/>
    <property type="match status" value="1"/>
</dbReference>
<dbReference type="RefSeq" id="WP_059428997.1">
    <property type="nucleotide sequence ID" value="NZ_CP040464.1"/>
</dbReference>
<feature type="transmembrane region" description="Helical" evidence="6">
    <location>
        <begin position="36"/>
        <end position="61"/>
    </location>
</feature>
<gene>
    <name evidence="7" type="primary">leuE</name>
    <name evidence="7" type="ORF">ERS686654_00075</name>
    <name evidence="8" type="ORF">ERS739220_00985</name>
</gene>
<evidence type="ECO:0000256" key="2">
    <source>
        <dbReference type="ARBA" id="ARBA00022475"/>
    </source>
</evidence>
<comment type="caution">
    <text evidence="7">The sequence shown here is derived from an EMBL/GenBank/DDBJ whole genome shotgun (WGS) entry which is preliminary data.</text>
</comment>
<evidence type="ECO:0000256" key="3">
    <source>
        <dbReference type="ARBA" id="ARBA00022692"/>
    </source>
</evidence>
<dbReference type="AlphaFoldDB" id="A0A0S4RN23"/>
<keyword evidence="3 6" id="KW-0812">Transmembrane</keyword>
<evidence type="ECO:0000313" key="9">
    <source>
        <dbReference type="Proteomes" id="UP000052237"/>
    </source>
</evidence>
<reference evidence="9 10" key="1">
    <citation type="submission" date="2015-11" db="EMBL/GenBank/DDBJ databases">
        <authorList>
            <consortium name="Pathogen Informatics"/>
        </authorList>
    </citation>
    <scope>NUCLEOTIDE SEQUENCE [LARGE SCALE GENOMIC DNA]</scope>
    <source>
        <strain evidence="7 9">006A-0059</strain>
        <strain evidence="8 10">006A-0191</strain>
    </source>
</reference>
<evidence type="ECO:0000256" key="4">
    <source>
        <dbReference type="ARBA" id="ARBA00022989"/>
    </source>
</evidence>
<evidence type="ECO:0000313" key="8">
    <source>
        <dbReference type="EMBL" id="CUU78543.1"/>
    </source>
</evidence>
<evidence type="ECO:0000256" key="6">
    <source>
        <dbReference type="SAM" id="Phobius"/>
    </source>
</evidence>
<comment type="subcellular location">
    <subcellularLocation>
        <location evidence="1">Cell membrane</location>
        <topology evidence="1">Multi-pass membrane protein</topology>
    </subcellularLocation>
</comment>
<dbReference type="PANTHER" id="PTHR30086:SF5">
    <property type="entry name" value="HOMOGENTISATE EXPORT PROTEIN"/>
    <property type="match status" value="1"/>
</dbReference>
<name>A0A0S4RN23_CAMHY</name>
<keyword evidence="2" id="KW-1003">Cell membrane</keyword>
<evidence type="ECO:0000313" key="10">
    <source>
        <dbReference type="Proteomes" id="UP000052257"/>
    </source>
</evidence>
<dbReference type="EMBL" id="FAUW01000002">
    <property type="protein sequence ID" value="CUU78543.1"/>
    <property type="molecule type" value="Genomic_DNA"/>
</dbReference>
<dbReference type="Proteomes" id="UP000052237">
    <property type="component" value="Unassembled WGS sequence"/>
</dbReference>
<sequence length="204" mass="22920">MDWILFITSFFLAALSPGLNMLMSLTIGLSAGYKRAFLFVLSSTFCLAAIVFLSGVGIGFLITKFPFFFTILRIFGAFYLFFIAYKMFLATKVDSDIKIDVRNLSAKAIVFQGFVSSFGDPIIWGFMISLLPKFMDVHNPFNSTFAAFIIVIACIEFVATNIYATFGSSVKRFFSSNFKIINKISATMFLLLGVWMLFDAFKSF</sequence>
<proteinExistence type="predicted"/>
<dbReference type="GO" id="GO:0005886">
    <property type="term" value="C:plasma membrane"/>
    <property type="evidence" value="ECO:0007669"/>
    <property type="project" value="UniProtKB-SubCell"/>
</dbReference>
<feature type="transmembrane region" description="Helical" evidence="6">
    <location>
        <begin position="6"/>
        <end position="29"/>
    </location>
</feature>
<dbReference type="Proteomes" id="UP000052257">
    <property type="component" value="Unassembled WGS sequence"/>
</dbReference>
<keyword evidence="9" id="KW-1185">Reference proteome</keyword>
<keyword evidence="4 6" id="KW-1133">Transmembrane helix</keyword>